<protein>
    <submittedName>
        <fullName evidence="1">Uncharacterized protein</fullName>
    </submittedName>
</protein>
<comment type="caution">
    <text evidence="1">The sequence shown here is derived from an EMBL/GenBank/DDBJ whole genome shotgun (WGS) entry which is preliminary data.</text>
</comment>
<proteinExistence type="predicted"/>
<gene>
    <name evidence="1" type="ORF">CEXT_62951</name>
</gene>
<keyword evidence="2" id="KW-1185">Reference proteome</keyword>
<name>A0AAV4XQ42_CAEEX</name>
<accession>A0AAV4XQ42</accession>
<dbReference type="Proteomes" id="UP001054945">
    <property type="component" value="Unassembled WGS sequence"/>
</dbReference>
<sequence>MPGENALFTGALLTTEQGWGARRGREVKQTEQKHFTETIKRVPCVKNPSLLLMKLLQCHLGCALRKTSPQLIVGSNYNWH</sequence>
<dbReference type="EMBL" id="BPLR01000615">
    <property type="protein sequence ID" value="GIY96091.1"/>
    <property type="molecule type" value="Genomic_DNA"/>
</dbReference>
<dbReference type="AlphaFoldDB" id="A0AAV4XQ42"/>
<evidence type="ECO:0000313" key="2">
    <source>
        <dbReference type="Proteomes" id="UP001054945"/>
    </source>
</evidence>
<evidence type="ECO:0000313" key="1">
    <source>
        <dbReference type="EMBL" id="GIY96091.1"/>
    </source>
</evidence>
<reference evidence="1 2" key="1">
    <citation type="submission" date="2021-06" db="EMBL/GenBank/DDBJ databases">
        <title>Caerostris extrusa draft genome.</title>
        <authorList>
            <person name="Kono N."/>
            <person name="Arakawa K."/>
        </authorList>
    </citation>
    <scope>NUCLEOTIDE SEQUENCE [LARGE SCALE GENOMIC DNA]</scope>
</reference>
<organism evidence="1 2">
    <name type="scientific">Caerostris extrusa</name>
    <name type="common">Bark spider</name>
    <name type="synonym">Caerostris bankana</name>
    <dbReference type="NCBI Taxonomy" id="172846"/>
    <lineage>
        <taxon>Eukaryota</taxon>
        <taxon>Metazoa</taxon>
        <taxon>Ecdysozoa</taxon>
        <taxon>Arthropoda</taxon>
        <taxon>Chelicerata</taxon>
        <taxon>Arachnida</taxon>
        <taxon>Araneae</taxon>
        <taxon>Araneomorphae</taxon>
        <taxon>Entelegynae</taxon>
        <taxon>Araneoidea</taxon>
        <taxon>Araneidae</taxon>
        <taxon>Caerostris</taxon>
    </lineage>
</organism>